<evidence type="ECO:0000313" key="2">
    <source>
        <dbReference type="EMBL" id="OGK44312.1"/>
    </source>
</evidence>
<gene>
    <name evidence="2" type="ORF">A3B40_01600</name>
</gene>
<comment type="caution">
    <text evidence="2">The sequence shown here is derived from an EMBL/GenBank/DDBJ whole genome shotgun (WGS) entry which is preliminary data.</text>
</comment>
<dbReference type="Pfam" id="PF11146">
    <property type="entry name" value="DUF2905"/>
    <property type="match status" value="1"/>
</dbReference>
<dbReference type="AlphaFoldDB" id="A0A1F7ILW6"/>
<evidence type="ECO:0000256" key="1">
    <source>
        <dbReference type="SAM" id="Phobius"/>
    </source>
</evidence>
<keyword evidence="1" id="KW-0472">Membrane</keyword>
<dbReference type="Proteomes" id="UP000178040">
    <property type="component" value="Unassembled WGS sequence"/>
</dbReference>
<dbReference type="PANTHER" id="PTHR36443:SF1">
    <property type="entry name" value="BSR5223 PROTEIN"/>
    <property type="match status" value="1"/>
</dbReference>
<protein>
    <recommendedName>
        <fullName evidence="4">DUF2905 domain-containing protein</fullName>
    </recommendedName>
</protein>
<dbReference type="EMBL" id="MGAI01000031">
    <property type="protein sequence ID" value="OGK44312.1"/>
    <property type="molecule type" value="Genomic_DNA"/>
</dbReference>
<reference evidence="2 3" key="1">
    <citation type="journal article" date="2016" name="Nat. Commun.">
        <title>Thousands of microbial genomes shed light on interconnected biogeochemical processes in an aquifer system.</title>
        <authorList>
            <person name="Anantharaman K."/>
            <person name="Brown C.T."/>
            <person name="Hug L.A."/>
            <person name="Sharon I."/>
            <person name="Castelle C.J."/>
            <person name="Probst A.J."/>
            <person name="Thomas B.C."/>
            <person name="Singh A."/>
            <person name="Wilkins M.J."/>
            <person name="Karaoz U."/>
            <person name="Brodie E.L."/>
            <person name="Williams K.H."/>
            <person name="Hubbard S.S."/>
            <person name="Banfield J.F."/>
        </authorList>
    </citation>
    <scope>NUCLEOTIDE SEQUENCE [LARGE SCALE GENOMIC DNA]</scope>
</reference>
<organism evidence="2 3">
    <name type="scientific">Candidatus Roizmanbacteria bacterium RIFCSPLOWO2_01_FULL_37_16</name>
    <dbReference type="NCBI Taxonomy" id="1802058"/>
    <lineage>
        <taxon>Bacteria</taxon>
        <taxon>Candidatus Roizmaniibacteriota</taxon>
    </lineage>
</organism>
<dbReference type="PANTHER" id="PTHR36443">
    <property type="entry name" value="BSR5223 PROTEIN"/>
    <property type="match status" value="1"/>
</dbReference>
<keyword evidence="1" id="KW-0812">Transmembrane</keyword>
<dbReference type="InterPro" id="IPR021320">
    <property type="entry name" value="DUF2905"/>
</dbReference>
<evidence type="ECO:0008006" key="4">
    <source>
        <dbReference type="Google" id="ProtNLM"/>
    </source>
</evidence>
<proteinExistence type="predicted"/>
<feature type="transmembrane region" description="Helical" evidence="1">
    <location>
        <begin position="43"/>
        <end position="64"/>
    </location>
</feature>
<sequence length="65" mass="7359">MGNVLIFTGILLLIFGVLFNLIQKFHLPLLPGDILIQKDNYTFYIPIVTSIIISVVLTIILNLFK</sequence>
<name>A0A1F7ILW6_9BACT</name>
<keyword evidence="1" id="KW-1133">Transmembrane helix</keyword>
<accession>A0A1F7ILW6</accession>
<evidence type="ECO:0000313" key="3">
    <source>
        <dbReference type="Proteomes" id="UP000178040"/>
    </source>
</evidence>